<dbReference type="Gene3D" id="1.25.40.10">
    <property type="entry name" value="Tetratricopeptide repeat domain"/>
    <property type="match status" value="11"/>
</dbReference>
<feature type="compositionally biased region" description="Basic residues" evidence="4">
    <location>
        <begin position="55"/>
        <end position="67"/>
    </location>
</feature>
<protein>
    <submittedName>
        <fullName evidence="5">Tetratricopeptide repeat protein 6</fullName>
    </submittedName>
</protein>
<evidence type="ECO:0000256" key="3">
    <source>
        <dbReference type="PROSITE-ProRule" id="PRU00339"/>
    </source>
</evidence>
<dbReference type="Pfam" id="PF13414">
    <property type="entry name" value="TPR_11"/>
    <property type="match status" value="3"/>
</dbReference>
<feature type="compositionally biased region" description="Basic and acidic residues" evidence="4">
    <location>
        <begin position="492"/>
        <end position="512"/>
    </location>
</feature>
<proteinExistence type="predicted"/>
<accession>A0AAD9QRF7</accession>
<feature type="repeat" description="TPR" evidence="3">
    <location>
        <begin position="1282"/>
        <end position="1315"/>
    </location>
</feature>
<feature type="region of interest" description="Disordered" evidence="4">
    <location>
        <begin position="784"/>
        <end position="843"/>
    </location>
</feature>
<evidence type="ECO:0000256" key="1">
    <source>
        <dbReference type="ARBA" id="ARBA00022737"/>
    </source>
</evidence>
<dbReference type="PANTHER" id="PTHR44858:SF1">
    <property type="entry name" value="UDP-N-ACETYLGLUCOSAMINE--PEPTIDE N-ACETYLGLUCOSAMINYLTRANSFERASE SPINDLY-RELATED"/>
    <property type="match status" value="1"/>
</dbReference>
<feature type="repeat" description="TPR" evidence="3">
    <location>
        <begin position="1803"/>
        <end position="1836"/>
    </location>
</feature>
<dbReference type="Pfam" id="PF00515">
    <property type="entry name" value="TPR_1"/>
    <property type="match status" value="1"/>
</dbReference>
<feature type="region of interest" description="Disordered" evidence="4">
    <location>
        <begin position="157"/>
        <end position="201"/>
    </location>
</feature>
<dbReference type="InterPro" id="IPR011990">
    <property type="entry name" value="TPR-like_helical_dom_sf"/>
</dbReference>
<feature type="repeat" description="TPR" evidence="3">
    <location>
        <begin position="1419"/>
        <end position="1452"/>
    </location>
</feature>
<feature type="compositionally biased region" description="Basic residues" evidence="4">
    <location>
        <begin position="994"/>
        <end position="1007"/>
    </location>
</feature>
<feature type="region of interest" description="Disordered" evidence="4">
    <location>
        <begin position="37"/>
        <end position="94"/>
    </location>
</feature>
<dbReference type="Proteomes" id="UP001249851">
    <property type="component" value="Unassembled WGS sequence"/>
</dbReference>
<feature type="repeat" description="TPR" evidence="3">
    <location>
        <begin position="1837"/>
        <end position="1870"/>
    </location>
</feature>
<evidence type="ECO:0000313" key="5">
    <source>
        <dbReference type="EMBL" id="KAK2565750.1"/>
    </source>
</evidence>
<feature type="compositionally biased region" description="Polar residues" evidence="4">
    <location>
        <begin position="945"/>
        <end position="954"/>
    </location>
</feature>
<feature type="compositionally biased region" description="Acidic residues" evidence="4">
    <location>
        <begin position="268"/>
        <end position="279"/>
    </location>
</feature>
<feature type="compositionally biased region" description="Acidic residues" evidence="4">
    <location>
        <begin position="787"/>
        <end position="798"/>
    </location>
</feature>
<feature type="repeat" description="TPR" evidence="3">
    <location>
        <begin position="2009"/>
        <end position="2042"/>
    </location>
</feature>
<name>A0AAD9QRF7_ACRCE</name>
<feature type="region of interest" description="Disordered" evidence="4">
    <location>
        <begin position="858"/>
        <end position="879"/>
    </location>
</feature>
<feature type="region of interest" description="Disordered" evidence="4">
    <location>
        <begin position="929"/>
        <end position="954"/>
    </location>
</feature>
<evidence type="ECO:0000313" key="6">
    <source>
        <dbReference type="Proteomes" id="UP001249851"/>
    </source>
</evidence>
<feature type="region of interest" description="Disordered" evidence="4">
    <location>
        <begin position="111"/>
        <end position="131"/>
    </location>
</feature>
<dbReference type="PANTHER" id="PTHR44858">
    <property type="entry name" value="TETRATRICOPEPTIDE REPEAT PROTEIN 6"/>
    <property type="match status" value="1"/>
</dbReference>
<keyword evidence="1" id="KW-0677">Repeat</keyword>
<dbReference type="InterPro" id="IPR019734">
    <property type="entry name" value="TPR_rpt"/>
</dbReference>
<reference evidence="5" key="2">
    <citation type="journal article" date="2023" name="Science">
        <title>Genomic signatures of disease resistance in endangered staghorn corals.</title>
        <authorList>
            <person name="Vollmer S.V."/>
            <person name="Selwyn J.D."/>
            <person name="Despard B.A."/>
            <person name="Roesel C.L."/>
        </authorList>
    </citation>
    <scope>NUCLEOTIDE SEQUENCE</scope>
    <source>
        <strain evidence="5">K2</strain>
    </source>
</reference>
<feature type="compositionally biased region" description="Polar residues" evidence="4">
    <location>
        <begin position="68"/>
        <end position="79"/>
    </location>
</feature>
<comment type="caution">
    <text evidence="5">The sequence shown here is derived from an EMBL/GenBank/DDBJ whole genome shotgun (WGS) entry which is preliminary data.</text>
</comment>
<feature type="compositionally biased region" description="Low complexity" evidence="4">
    <location>
        <begin position="981"/>
        <end position="993"/>
    </location>
</feature>
<feature type="compositionally biased region" description="Basic and acidic residues" evidence="4">
    <location>
        <begin position="929"/>
        <end position="938"/>
    </location>
</feature>
<feature type="compositionally biased region" description="Polar residues" evidence="4">
    <location>
        <begin position="291"/>
        <end position="300"/>
    </location>
</feature>
<feature type="repeat" description="TPR" evidence="3">
    <location>
        <begin position="1488"/>
        <end position="1521"/>
    </location>
</feature>
<reference evidence="5" key="1">
    <citation type="journal article" date="2023" name="G3 (Bethesda)">
        <title>Whole genome assembly and annotation of the endangered Caribbean coral Acropora cervicornis.</title>
        <authorList>
            <person name="Selwyn J.D."/>
            <person name="Vollmer S.V."/>
        </authorList>
    </citation>
    <scope>NUCLEOTIDE SEQUENCE</scope>
    <source>
        <strain evidence="5">K2</strain>
    </source>
</reference>
<feature type="repeat" description="TPR" evidence="3">
    <location>
        <begin position="1975"/>
        <end position="2008"/>
    </location>
</feature>
<dbReference type="SMART" id="SM00028">
    <property type="entry name" value="TPR"/>
    <property type="match status" value="24"/>
</dbReference>
<keyword evidence="6" id="KW-1185">Reference proteome</keyword>
<dbReference type="SUPFAM" id="SSF81901">
    <property type="entry name" value="HCP-like"/>
    <property type="match status" value="1"/>
</dbReference>
<keyword evidence="2 3" id="KW-0802">TPR repeat</keyword>
<gene>
    <name evidence="5" type="ORF">P5673_010928</name>
</gene>
<feature type="compositionally biased region" description="Basic and acidic residues" evidence="4">
    <location>
        <begin position="115"/>
        <end position="127"/>
    </location>
</feature>
<feature type="repeat" description="TPR" evidence="3">
    <location>
        <begin position="2077"/>
        <end position="2110"/>
    </location>
</feature>
<feature type="repeat" description="TPR" evidence="3">
    <location>
        <begin position="1248"/>
        <end position="1281"/>
    </location>
</feature>
<feature type="region of interest" description="Disordered" evidence="4">
    <location>
        <begin position="223"/>
        <end position="309"/>
    </location>
</feature>
<evidence type="ECO:0000256" key="2">
    <source>
        <dbReference type="ARBA" id="ARBA00022803"/>
    </source>
</evidence>
<dbReference type="InterPro" id="IPR050498">
    <property type="entry name" value="Ycf3"/>
</dbReference>
<evidence type="ECO:0000256" key="4">
    <source>
        <dbReference type="SAM" id="MobiDB-lite"/>
    </source>
</evidence>
<feature type="region of interest" description="Disordered" evidence="4">
    <location>
        <begin position="452"/>
        <end position="532"/>
    </location>
</feature>
<feature type="repeat" description="TPR" evidence="3">
    <location>
        <begin position="2043"/>
        <end position="2076"/>
    </location>
</feature>
<dbReference type="PROSITE" id="PS50293">
    <property type="entry name" value="TPR_REGION"/>
    <property type="match status" value="2"/>
</dbReference>
<dbReference type="SUPFAM" id="SSF48452">
    <property type="entry name" value="TPR-like"/>
    <property type="match status" value="4"/>
</dbReference>
<dbReference type="PROSITE" id="PS50005">
    <property type="entry name" value="TPR"/>
    <property type="match status" value="13"/>
</dbReference>
<feature type="compositionally biased region" description="Basic and acidic residues" evidence="4">
    <location>
        <begin position="452"/>
        <end position="466"/>
    </location>
</feature>
<sequence>MSFGGKSFKREKLRLRKELQELTKQSKNEFAILNTSDKSKLLESSSKTSLVQRAHPGHTRPAKKGTKIRQTAVTHTKITSNSDEEIPPPSPSIDLEAEIRKTPDVDAKTFQTDNQDLHRSTTAERKNSGLISRSTGVASIRSRKDLNVVMYGKGLSDENSTGVKPKISTVKSHSTQSMSPKFSPRSPLPDEGPAKKPAIVGSQSTTVAVQLASRTAPNPLRVSSIATLDAGSPRTSPSSLKDEELQVSNVPMLLKDGNTGTAERDSDSGEEGLEEDESNTQEKIVTEESNKLNTRSFGSQEENKEFQSEEIQKDVGLTAISSSALNTEKVLETEQENEDESPVSRIHSQILELTRKISLPETGLLNLIRATEEAENEAKRQREGTVASSLSKESIIRHALADYGSSEVSVFEALKSAVRQDPKQSVLVLNPDVSKTSTLPSKTMLHGDEVVKTTSDEVDTGTRKDQVAAPLKSDSTMVDGNVQIPTAGALPKLEDKERTDARRSQETSDRDFLASQPFVQPRSQDRGSQKMTNEQALECMLLPPDVVPEDIISIQGQHVALESKQTIASVNSSEFLPQELEKQWIDLRQQGDVLFLDSWEVKDEEKENKVNKTHNIHHFCTMPSRVELPPHLCRKTRDEHTHDKFNKSDPKIIGGTSEFLEEIDVEEPRKENQAQSFKTDNDRRWSLVAQKILMDAVVAGDTDETLSRLKKASDNLLSAEEGVSLDVVGVKLRLKDDTSRLYWTPAPPKMHLVPATIKSQLFPEYEGALLLQESLGTELRTVTAGFDSDDDDDETEADVETRGDKARSRMLTRAHASLSDLDKLKSEVKQEHEPQTDQVEGEASRRFVSVLDKRRQEIKQQDQNVRDMRSDEDGTEVAQKEPHQRLMVYRSVSHPLLSFSDEKALKLSAEYDVSMDELNYQREQVAAIKEKQRAKQDDDIPPQEKPQSATVTETSLVHSMTSDFQAPTQIDSDEGITEAADTVSTQTVTTTRTTLRKSHRRLKKKTKKDTEREQQIREFLNQPGREITRQVSFDDLRSLQRKAGLQGRNSESSGSKVSRAASQPCVLDFDSMFKSDLHGSSAASFDQIRERVWYVWFDEVYPPTPAAPEIKFDFQNLSSPRPQTQSKSVKVAVTNDILEDIQVIEPQIRTSDPKLYEALQDEVGRLTELINTTSGNESVAIFLCRRGAVHRKLGQLKKAWNDLNRSIELEPKLLDAYWHRHLLYLLQENRKAALDDLSFIIKNSSTQARAFRSRAELYRLENDPTMAIVNYSQAIKLNPNDAETYYQRAAMFKMRGDLILALEDYKKAAELLPSKTDAMFEIGIFRFNNENWGTALKDFTAILEQDNEDSLAYTYRAKVHAKMNDFERALRDLAAAVHFNPNNAEAFYQRGCLLRKVHPRRALQDLSVSLILDNSEKNVKAFLHRGILYTDLKRWEDAIPDFEAALLLDPELASAHVNIGLIYIIKYNNFHKAVRHYTAAIRVDPTYIRAYLCRAEAYHKLKMLQEAMLDYTRVIHMRPDVADYHMARGKLLLEQNKLEFASFHVRQAADLNRGLGASATQQAVVQSFLKNYDQAIEVLERATRSKPVAPLFVLLGKTNMKAKRFEDAIRSFGAAVTIMTPWNFRMEMPIEAASVYFLIGMCHSELSKSLDALAAFNNAIRVNPDYAEAFYQRGLTKMKLNQAKGIHDFNRALAINPSLFQAFLSRAAYYGMKGRFSKGIMSCNEAIKLQPRSVRAYLYRGALKYNIKAYSLAVKDLTEAVAIDCKCSLAYFNRAVCYHEMRYFQKALMDYGTVMLLEEERNLKVLQNRGLLYYEIGDIENALQDFLAASKVSPNDPHIRHTLGLCYHRLNRLQESVSSYNDALRIDPFFVEAFNGRGNALMDFGHDDGTVLGRRDYLKALHLDPLCLSARVNLGYNLQVEGRFQAAWKLFSSAISIDSGCQSALEGRAVVNLQMSNTFGAFVDMNEAIKISKTAEMLTNRGVVQQFMGDFVNAIRDYQAAVKIDPSYALAYYNAANVYFRQRQFKQALNYLNKALSWYADDESAVLNRAITKVMLKDTKGAIRDFNRAVELNPYAAHVYFNRANLYASLRKYKESEDDYTRALSLKPGDALVYKRRADVLGKLGKKEAAIQDYKRAIVIQTRRH</sequence>
<feature type="repeat" description="TPR" evidence="3">
    <location>
        <begin position="1180"/>
        <end position="1213"/>
    </location>
</feature>
<feature type="compositionally biased region" description="Basic and acidic residues" evidence="4">
    <location>
        <begin position="820"/>
        <end position="835"/>
    </location>
</feature>
<feature type="region of interest" description="Disordered" evidence="4">
    <location>
        <begin position="978"/>
        <end position="1013"/>
    </location>
</feature>
<feature type="repeat" description="TPR" evidence="3">
    <location>
        <begin position="1633"/>
        <end position="1666"/>
    </location>
</feature>
<dbReference type="EMBL" id="JARQWQ010000019">
    <property type="protein sequence ID" value="KAK2565750.1"/>
    <property type="molecule type" value="Genomic_DNA"/>
</dbReference>
<feature type="compositionally biased region" description="Polar residues" evidence="4">
    <location>
        <begin position="169"/>
        <end position="180"/>
    </location>
</feature>
<organism evidence="5 6">
    <name type="scientific">Acropora cervicornis</name>
    <name type="common">Staghorn coral</name>
    <dbReference type="NCBI Taxonomy" id="6130"/>
    <lineage>
        <taxon>Eukaryota</taxon>
        <taxon>Metazoa</taxon>
        <taxon>Cnidaria</taxon>
        <taxon>Anthozoa</taxon>
        <taxon>Hexacorallia</taxon>
        <taxon>Scleractinia</taxon>
        <taxon>Astrocoeniina</taxon>
        <taxon>Acroporidae</taxon>
        <taxon>Acropora</taxon>
    </lineage>
</organism>
<feature type="repeat" description="TPR" evidence="3">
    <location>
        <begin position="1350"/>
        <end position="1383"/>
    </location>
</feature>